<protein>
    <submittedName>
        <fullName evidence="1">Uncharacterized protein</fullName>
    </submittedName>
</protein>
<organism evidence="1 2">
    <name type="scientific">Chironomus riparius</name>
    <dbReference type="NCBI Taxonomy" id="315576"/>
    <lineage>
        <taxon>Eukaryota</taxon>
        <taxon>Metazoa</taxon>
        <taxon>Ecdysozoa</taxon>
        <taxon>Arthropoda</taxon>
        <taxon>Hexapoda</taxon>
        <taxon>Insecta</taxon>
        <taxon>Pterygota</taxon>
        <taxon>Neoptera</taxon>
        <taxon>Endopterygota</taxon>
        <taxon>Diptera</taxon>
        <taxon>Nematocera</taxon>
        <taxon>Chironomoidea</taxon>
        <taxon>Chironomidae</taxon>
        <taxon>Chironominae</taxon>
        <taxon>Chironomus</taxon>
    </lineage>
</organism>
<name>A0A9N9WRF5_9DIPT</name>
<dbReference type="AlphaFoldDB" id="A0A9N9WRF5"/>
<evidence type="ECO:0000313" key="2">
    <source>
        <dbReference type="Proteomes" id="UP001153620"/>
    </source>
</evidence>
<reference evidence="1" key="1">
    <citation type="submission" date="2022-01" db="EMBL/GenBank/DDBJ databases">
        <authorList>
            <person name="King R."/>
        </authorList>
    </citation>
    <scope>NUCLEOTIDE SEQUENCE</scope>
</reference>
<evidence type="ECO:0000313" key="1">
    <source>
        <dbReference type="EMBL" id="CAG9801251.1"/>
    </source>
</evidence>
<keyword evidence="2" id="KW-1185">Reference proteome</keyword>
<sequence length="66" mass="7532">MIYACADLSYASFFKSVMTNPCAVIKFGISNKPFVVCLSVMAHHQVCLDTKKNNFNLHHQHRRQCS</sequence>
<reference evidence="1" key="2">
    <citation type="submission" date="2022-10" db="EMBL/GenBank/DDBJ databases">
        <authorList>
            <consortium name="ENA_rothamsted_submissions"/>
            <consortium name="culmorum"/>
            <person name="King R."/>
        </authorList>
    </citation>
    <scope>NUCLEOTIDE SEQUENCE</scope>
</reference>
<dbReference type="Proteomes" id="UP001153620">
    <property type="component" value="Chromosome 1"/>
</dbReference>
<proteinExistence type="predicted"/>
<accession>A0A9N9WRF5</accession>
<gene>
    <name evidence="1" type="ORF">CHIRRI_LOCUS4183</name>
</gene>
<dbReference type="EMBL" id="OU895877">
    <property type="protein sequence ID" value="CAG9801251.1"/>
    <property type="molecule type" value="Genomic_DNA"/>
</dbReference>